<reference evidence="2" key="1">
    <citation type="journal article" date="2021" name="Front. Microbiol.">
        <title>Comprehensive Comparative Genomics and Phenotyping of Methylobacterium Species.</title>
        <authorList>
            <person name="Alessa O."/>
            <person name="Ogura Y."/>
            <person name="Fujitani Y."/>
            <person name="Takami H."/>
            <person name="Hayashi T."/>
            <person name="Sahin N."/>
            <person name="Tani A."/>
        </authorList>
    </citation>
    <scope>NUCLEOTIDE SEQUENCE</scope>
    <source>
        <strain evidence="2">DSM 19015</strain>
    </source>
</reference>
<keyword evidence="1" id="KW-0732">Signal</keyword>
<keyword evidence="3" id="KW-1185">Reference proteome</keyword>
<dbReference type="RefSeq" id="WP_238243964.1">
    <property type="nucleotide sequence ID" value="NZ_BPQP01000029.1"/>
</dbReference>
<feature type="signal peptide" evidence="1">
    <location>
        <begin position="1"/>
        <end position="33"/>
    </location>
</feature>
<feature type="chain" id="PRO_5045237395" evidence="1">
    <location>
        <begin position="34"/>
        <end position="155"/>
    </location>
</feature>
<reference evidence="2" key="2">
    <citation type="submission" date="2021-08" db="EMBL/GenBank/DDBJ databases">
        <authorList>
            <person name="Tani A."/>
            <person name="Ola A."/>
            <person name="Ogura Y."/>
            <person name="Katsura K."/>
            <person name="Hayashi T."/>
        </authorList>
    </citation>
    <scope>NUCLEOTIDE SEQUENCE</scope>
    <source>
        <strain evidence="2">DSM 19015</strain>
    </source>
</reference>
<comment type="caution">
    <text evidence="2">The sequence shown here is derived from an EMBL/GenBank/DDBJ whole genome shotgun (WGS) entry which is preliminary data.</text>
</comment>
<accession>A0ABQ4RYU1</accession>
<protein>
    <submittedName>
        <fullName evidence="2">Uncharacterized protein</fullName>
    </submittedName>
</protein>
<dbReference type="EMBL" id="BPQP01000029">
    <property type="protein sequence ID" value="GJD94803.1"/>
    <property type="molecule type" value="Genomic_DNA"/>
</dbReference>
<dbReference type="Proteomes" id="UP001055125">
    <property type="component" value="Unassembled WGS sequence"/>
</dbReference>
<organism evidence="2 3">
    <name type="scientific">Methylobacterium iners</name>
    <dbReference type="NCBI Taxonomy" id="418707"/>
    <lineage>
        <taxon>Bacteria</taxon>
        <taxon>Pseudomonadati</taxon>
        <taxon>Pseudomonadota</taxon>
        <taxon>Alphaproteobacteria</taxon>
        <taxon>Hyphomicrobiales</taxon>
        <taxon>Methylobacteriaceae</taxon>
        <taxon>Methylobacterium</taxon>
    </lineage>
</organism>
<evidence type="ECO:0000313" key="2">
    <source>
        <dbReference type="EMBL" id="GJD94803.1"/>
    </source>
</evidence>
<gene>
    <name evidence="2" type="ORF">OCOJLMKI_2009</name>
</gene>
<name>A0ABQ4RYU1_9HYPH</name>
<evidence type="ECO:0000256" key="1">
    <source>
        <dbReference type="SAM" id="SignalP"/>
    </source>
</evidence>
<sequence length="155" mass="16322">MDRTMHPAARSRRHALPLLTLSAALGASAPAAAKPTWTSGTFVYADLCTEADGRRAGHSITLRRSPNGDGITLERGGLPGPVRVETIALDDASREVAFTVETADGPLAFRGVLEAQALTGTLEDGTGARSVRLPRVLRSHAHEACQGETTGSLRR</sequence>
<proteinExistence type="predicted"/>
<evidence type="ECO:0000313" key="3">
    <source>
        <dbReference type="Proteomes" id="UP001055125"/>
    </source>
</evidence>